<name>A0A371D9X2_9APHY</name>
<organism evidence="1 2">
    <name type="scientific">Lentinus brumalis</name>
    <dbReference type="NCBI Taxonomy" id="2498619"/>
    <lineage>
        <taxon>Eukaryota</taxon>
        <taxon>Fungi</taxon>
        <taxon>Dikarya</taxon>
        <taxon>Basidiomycota</taxon>
        <taxon>Agaricomycotina</taxon>
        <taxon>Agaricomycetes</taxon>
        <taxon>Polyporales</taxon>
        <taxon>Polyporaceae</taxon>
        <taxon>Lentinus</taxon>
    </lineage>
</organism>
<keyword evidence="2" id="KW-1185">Reference proteome</keyword>
<evidence type="ECO:0000313" key="1">
    <source>
        <dbReference type="EMBL" id="RDX49345.1"/>
    </source>
</evidence>
<dbReference type="SUPFAM" id="SSF52047">
    <property type="entry name" value="RNI-like"/>
    <property type="match status" value="1"/>
</dbReference>
<accession>A0A371D9X2</accession>
<evidence type="ECO:0000313" key="2">
    <source>
        <dbReference type="Proteomes" id="UP000256964"/>
    </source>
</evidence>
<reference evidence="1 2" key="1">
    <citation type="journal article" date="2018" name="Biotechnol. Biofuels">
        <title>Integrative visual omics of the white-rot fungus Polyporus brumalis exposes the biotechnological potential of its oxidative enzymes for delignifying raw plant biomass.</title>
        <authorList>
            <person name="Miyauchi S."/>
            <person name="Rancon A."/>
            <person name="Drula E."/>
            <person name="Hage H."/>
            <person name="Chaduli D."/>
            <person name="Favel A."/>
            <person name="Grisel S."/>
            <person name="Henrissat B."/>
            <person name="Herpoel-Gimbert I."/>
            <person name="Ruiz-Duenas F.J."/>
            <person name="Chevret D."/>
            <person name="Hainaut M."/>
            <person name="Lin J."/>
            <person name="Wang M."/>
            <person name="Pangilinan J."/>
            <person name="Lipzen A."/>
            <person name="Lesage-Meessen L."/>
            <person name="Navarro D."/>
            <person name="Riley R."/>
            <person name="Grigoriev I.V."/>
            <person name="Zhou S."/>
            <person name="Raouche S."/>
            <person name="Rosso M.N."/>
        </authorList>
    </citation>
    <scope>NUCLEOTIDE SEQUENCE [LARGE SCALE GENOMIC DNA]</scope>
    <source>
        <strain evidence="1 2">BRFM 1820</strain>
    </source>
</reference>
<evidence type="ECO:0008006" key="3">
    <source>
        <dbReference type="Google" id="ProtNLM"/>
    </source>
</evidence>
<dbReference type="AlphaFoldDB" id="A0A371D9X2"/>
<sequence>MPEDKCKASASPRLPVELCERVIDAVYDFYYQFVVGSLVTLSRCALVRRAWRPRAQMVLFDFVLVRDTDALNRLAALLDEAPRLRRYVRRLALRGYLHIPASTVVLFPTILRLRLPNLTHVYLQEIMPAEKAEYPLPPNIKELPAIPTHRYFPSVLSTFNYIRKLDFVRIRFCSFGDFGRVLQPLSNLQELYCDTVSWEVFSRLPPCMLKATLNDRGRRKAFLPKAHTLECYDMGEEGREALVASLGPSVSDMWLKFPNTPPFPERVRGPGNTVARHRPPGFDLGSIPNLSDLVCQLMPGLGPNEGEREVLRATLVSWKATTRLHDPDSEIRRRLYLRRWRRLGAEYATQDFIALLDVLGRLVEDVLCEQATDDSGLLGITMNVKVVVSLQGGMLERGRPRVAESFPTFSSLGRLAIISEDAGYEWKEYDHDAGIMMRIIFLLAYPRDVSTAHREADRLQEHISLLGGPLLDCDVPTSLIIRR</sequence>
<proteinExistence type="predicted"/>
<protein>
    <recommendedName>
        <fullName evidence="3">F-box domain-containing protein</fullName>
    </recommendedName>
</protein>
<gene>
    <name evidence="1" type="ORF">OH76DRAFT_550224</name>
</gene>
<dbReference type="OrthoDB" id="2753329at2759"/>
<dbReference type="Proteomes" id="UP000256964">
    <property type="component" value="Unassembled WGS sequence"/>
</dbReference>
<dbReference type="EMBL" id="KZ857406">
    <property type="protein sequence ID" value="RDX49345.1"/>
    <property type="molecule type" value="Genomic_DNA"/>
</dbReference>